<reference evidence="4 5" key="1">
    <citation type="submission" date="2013-03" db="EMBL/GenBank/DDBJ databases">
        <title>The Genome Sequence of Cladophialophora psammophila CBS 110553.</title>
        <authorList>
            <consortium name="The Broad Institute Genomics Platform"/>
            <person name="Cuomo C."/>
            <person name="de Hoog S."/>
            <person name="Gorbushina A."/>
            <person name="Walker B."/>
            <person name="Young S.K."/>
            <person name="Zeng Q."/>
            <person name="Gargeya S."/>
            <person name="Fitzgerald M."/>
            <person name="Haas B."/>
            <person name="Abouelleil A."/>
            <person name="Allen A.W."/>
            <person name="Alvarado L."/>
            <person name="Arachchi H.M."/>
            <person name="Berlin A.M."/>
            <person name="Chapman S.B."/>
            <person name="Gainer-Dewar J."/>
            <person name="Goldberg J."/>
            <person name="Griggs A."/>
            <person name="Gujja S."/>
            <person name="Hansen M."/>
            <person name="Howarth C."/>
            <person name="Imamovic A."/>
            <person name="Ireland A."/>
            <person name="Larimer J."/>
            <person name="McCowan C."/>
            <person name="Murphy C."/>
            <person name="Pearson M."/>
            <person name="Poon T.W."/>
            <person name="Priest M."/>
            <person name="Roberts A."/>
            <person name="Saif S."/>
            <person name="Shea T."/>
            <person name="Sisk P."/>
            <person name="Sykes S."/>
            <person name="Wortman J."/>
            <person name="Nusbaum C."/>
            <person name="Birren B."/>
        </authorList>
    </citation>
    <scope>NUCLEOTIDE SEQUENCE [LARGE SCALE GENOMIC DNA]</scope>
    <source>
        <strain evidence="4 5">CBS 110553</strain>
    </source>
</reference>
<evidence type="ECO:0000313" key="5">
    <source>
        <dbReference type="Proteomes" id="UP000019471"/>
    </source>
</evidence>
<dbReference type="Proteomes" id="UP000019471">
    <property type="component" value="Unassembled WGS sequence"/>
</dbReference>
<dbReference type="GeneID" id="19192403"/>
<dbReference type="PANTHER" id="PTHR43976">
    <property type="entry name" value="SHORT CHAIN DEHYDROGENASE"/>
    <property type="match status" value="1"/>
</dbReference>
<dbReference type="PANTHER" id="PTHR43976:SF16">
    <property type="entry name" value="SHORT-CHAIN DEHYDROGENASE_REDUCTASE FAMILY PROTEIN"/>
    <property type="match status" value="1"/>
</dbReference>
<dbReference type="OrthoDB" id="1274115at2759"/>
<dbReference type="HOGENOM" id="CLU_1283141_0_0_1"/>
<keyword evidence="2" id="KW-0560">Oxidoreductase</keyword>
<comment type="similarity">
    <text evidence="1 3">Belongs to the short-chain dehydrogenases/reductases (SDR) family.</text>
</comment>
<dbReference type="GO" id="GO:0016491">
    <property type="term" value="F:oxidoreductase activity"/>
    <property type="evidence" value="ECO:0007669"/>
    <property type="project" value="UniProtKB-KW"/>
</dbReference>
<dbReference type="PRINTS" id="PR00081">
    <property type="entry name" value="GDHRDH"/>
</dbReference>
<sequence length="215" mass="22810">MFISAGCLTFCPQSLQPSAAQVHLRSCNIGDIDDSVIATARNKSSLAYACKAGGDNVPVESLDVTNYDQTMDVAKAAHQRFGRIDILVNNAGYADTASVGDTSIEDFRKQVDTHLMGVVHMTKAILPIMREQGSGYIVQISSVGARLGSPGLSAYQSAKWGVSGFSMCLQAEVKPTGIRVTSLEPGGIRTDWAGSSMNIPTTSKPYQQTVGAFAK</sequence>
<evidence type="ECO:0000256" key="1">
    <source>
        <dbReference type="ARBA" id="ARBA00006484"/>
    </source>
</evidence>
<dbReference type="PRINTS" id="PR00080">
    <property type="entry name" value="SDRFAMILY"/>
</dbReference>
<dbReference type="EMBL" id="AMGX01000012">
    <property type="protein sequence ID" value="EXJ68766.1"/>
    <property type="molecule type" value="Genomic_DNA"/>
</dbReference>
<gene>
    <name evidence="4" type="ORF">A1O5_07697</name>
</gene>
<evidence type="ECO:0000256" key="3">
    <source>
        <dbReference type="RuleBase" id="RU000363"/>
    </source>
</evidence>
<dbReference type="InterPro" id="IPR051911">
    <property type="entry name" value="SDR_oxidoreductase"/>
</dbReference>
<evidence type="ECO:0000256" key="2">
    <source>
        <dbReference type="ARBA" id="ARBA00023002"/>
    </source>
</evidence>
<accession>W9WVT3</accession>
<dbReference type="AlphaFoldDB" id="W9WVT3"/>
<comment type="caution">
    <text evidence="4">The sequence shown here is derived from an EMBL/GenBank/DDBJ whole genome shotgun (WGS) entry which is preliminary data.</text>
</comment>
<dbReference type="SUPFAM" id="SSF51735">
    <property type="entry name" value="NAD(P)-binding Rossmann-fold domains"/>
    <property type="match status" value="1"/>
</dbReference>
<dbReference type="InterPro" id="IPR036291">
    <property type="entry name" value="NAD(P)-bd_dom_sf"/>
</dbReference>
<organism evidence="4 5">
    <name type="scientific">Cladophialophora psammophila CBS 110553</name>
    <dbReference type="NCBI Taxonomy" id="1182543"/>
    <lineage>
        <taxon>Eukaryota</taxon>
        <taxon>Fungi</taxon>
        <taxon>Dikarya</taxon>
        <taxon>Ascomycota</taxon>
        <taxon>Pezizomycotina</taxon>
        <taxon>Eurotiomycetes</taxon>
        <taxon>Chaetothyriomycetidae</taxon>
        <taxon>Chaetothyriales</taxon>
        <taxon>Herpotrichiellaceae</taxon>
        <taxon>Cladophialophora</taxon>
    </lineage>
</organism>
<dbReference type="RefSeq" id="XP_007746476.1">
    <property type="nucleotide sequence ID" value="XM_007748286.1"/>
</dbReference>
<proteinExistence type="inferred from homology"/>
<evidence type="ECO:0008006" key="6">
    <source>
        <dbReference type="Google" id="ProtNLM"/>
    </source>
</evidence>
<dbReference type="eggNOG" id="KOG1205">
    <property type="taxonomic scope" value="Eukaryota"/>
</dbReference>
<evidence type="ECO:0000313" key="4">
    <source>
        <dbReference type="EMBL" id="EXJ68766.1"/>
    </source>
</evidence>
<protein>
    <recommendedName>
        <fullName evidence="6">Oxidoreductase</fullName>
    </recommendedName>
</protein>
<name>W9WVT3_9EURO</name>
<dbReference type="InterPro" id="IPR002347">
    <property type="entry name" value="SDR_fam"/>
</dbReference>
<dbReference type="STRING" id="1182543.W9WVT3"/>
<dbReference type="Pfam" id="PF00106">
    <property type="entry name" value="adh_short"/>
    <property type="match status" value="1"/>
</dbReference>
<dbReference type="Gene3D" id="3.40.50.720">
    <property type="entry name" value="NAD(P)-binding Rossmann-like Domain"/>
    <property type="match status" value="1"/>
</dbReference>
<keyword evidence="5" id="KW-1185">Reference proteome</keyword>